<dbReference type="InterPro" id="IPR023796">
    <property type="entry name" value="Serpin_dom"/>
</dbReference>
<dbReference type="InterPro" id="IPR036186">
    <property type="entry name" value="Serpin_sf"/>
</dbReference>
<proteinExistence type="inferred from homology"/>
<dbReference type="SMART" id="SM00093">
    <property type="entry name" value="SERPIN"/>
    <property type="match status" value="1"/>
</dbReference>
<organism evidence="4 5">
    <name type="scientific">Artemisia annua</name>
    <name type="common">Sweet wormwood</name>
    <dbReference type="NCBI Taxonomy" id="35608"/>
    <lineage>
        <taxon>Eukaryota</taxon>
        <taxon>Viridiplantae</taxon>
        <taxon>Streptophyta</taxon>
        <taxon>Embryophyta</taxon>
        <taxon>Tracheophyta</taxon>
        <taxon>Spermatophyta</taxon>
        <taxon>Magnoliopsida</taxon>
        <taxon>eudicotyledons</taxon>
        <taxon>Gunneridae</taxon>
        <taxon>Pentapetalae</taxon>
        <taxon>asterids</taxon>
        <taxon>campanulids</taxon>
        <taxon>Asterales</taxon>
        <taxon>Asteraceae</taxon>
        <taxon>Asteroideae</taxon>
        <taxon>Anthemideae</taxon>
        <taxon>Artemisiinae</taxon>
        <taxon>Artemisia</taxon>
    </lineage>
</organism>
<dbReference type="Pfam" id="PF00079">
    <property type="entry name" value="Serpin"/>
    <property type="match status" value="1"/>
</dbReference>
<dbReference type="GO" id="GO:0005615">
    <property type="term" value="C:extracellular space"/>
    <property type="evidence" value="ECO:0007669"/>
    <property type="project" value="InterPro"/>
</dbReference>
<gene>
    <name evidence="4" type="ORF">CTI12_AA595140</name>
</gene>
<comment type="caution">
    <text evidence="4">The sequence shown here is derived from an EMBL/GenBank/DDBJ whole genome shotgun (WGS) entry which is preliminary data.</text>
</comment>
<reference evidence="4 5" key="1">
    <citation type="journal article" date="2018" name="Mol. Plant">
        <title>The genome of Artemisia annua provides insight into the evolution of Asteraceae family and artemisinin biosynthesis.</title>
        <authorList>
            <person name="Shen Q."/>
            <person name="Zhang L."/>
            <person name="Liao Z."/>
            <person name="Wang S."/>
            <person name="Yan T."/>
            <person name="Shi P."/>
            <person name="Liu M."/>
            <person name="Fu X."/>
            <person name="Pan Q."/>
            <person name="Wang Y."/>
            <person name="Lv Z."/>
            <person name="Lu X."/>
            <person name="Zhang F."/>
            <person name="Jiang W."/>
            <person name="Ma Y."/>
            <person name="Chen M."/>
            <person name="Hao X."/>
            <person name="Li L."/>
            <person name="Tang Y."/>
            <person name="Lv G."/>
            <person name="Zhou Y."/>
            <person name="Sun X."/>
            <person name="Brodelius P.E."/>
            <person name="Rose J.K.C."/>
            <person name="Tang K."/>
        </authorList>
    </citation>
    <scope>NUCLEOTIDE SEQUENCE [LARGE SCALE GENOMIC DNA]</scope>
    <source>
        <strain evidence="5">cv. Huhao1</strain>
        <tissue evidence="4">Leaf</tissue>
    </source>
</reference>
<dbReference type="InterPro" id="IPR023795">
    <property type="entry name" value="Serpin_CS"/>
</dbReference>
<dbReference type="SUPFAM" id="SSF56574">
    <property type="entry name" value="Serpins"/>
    <property type="match status" value="1"/>
</dbReference>
<evidence type="ECO:0000259" key="3">
    <source>
        <dbReference type="SMART" id="SM00093"/>
    </source>
</evidence>
<dbReference type="InterPro" id="IPR042185">
    <property type="entry name" value="Serpin_sf_2"/>
</dbReference>
<dbReference type="PROSITE" id="PS00284">
    <property type="entry name" value="SERPIN"/>
    <property type="match status" value="1"/>
</dbReference>
<sequence length="338" mass="37615">MAAGSKGQTLDQVLSFLKTKNLDELNTRLSKLLSLMADGSSSGGPRLSFINGAWIDKTLSLKTSFKQILNNVYKATCKQVDFLNKAIEAVIEVNTWAEKQTTGLIKDILPAEAVTGVTRLILANAVYFKGTWKEKFDPSMTKDSDFHLIDGSKVKVPFMRSYEKQLVCEYDGFKVLGLPYSHGEDKRRFTMYMFLPNEKGSIPLLLEKIGSQSDFLERHLPREQVRVGRFMIPKFNISFGFEASDMLKELGVVLPFALEGITEMADESLGVSSIHHKAFLEVNEEGTEAAAATAMVFYFGITPGPVDFVADHPFLFVIREDVSGEVLFMGQVANPSVR</sequence>
<accession>A0A2U1KJP7</accession>
<name>A0A2U1KJP7_ARTAN</name>
<dbReference type="PANTHER" id="PTHR11461:SF211">
    <property type="entry name" value="GH10112P-RELATED"/>
    <property type="match status" value="1"/>
</dbReference>
<dbReference type="OrthoDB" id="1063785at2759"/>
<evidence type="ECO:0000256" key="1">
    <source>
        <dbReference type="ARBA" id="ARBA00009500"/>
    </source>
</evidence>
<dbReference type="InterPro" id="IPR042178">
    <property type="entry name" value="Serpin_sf_1"/>
</dbReference>
<protein>
    <submittedName>
        <fullName evidence="4">Serine protease inhibitor (SERPIN) family protein</fullName>
    </submittedName>
</protein>
<evidence type="ECO:0000313" key="4">
    <source>
        <dbReference type="EMBL" id="PWA36996.1"/>
    </source>
</evidence>
<dbReference type="Gene3D" id="3.30.497.10">
    <property type="entry name" value="Antithrombin, subunit I, domain 2"/>
    <property type="match status" value="1"/>
</dbReference>
<evidence type="ECO:0000256" key="2">
    <source>
        <dbReference type="RuleBase" id="RU000411"/>
    </source>
</evidence>
<dbReference type="AlphaFoldDB" id="A0A2U1KJP7"/>
<dbReference type="PANTHER" id="PTHR11461">
    <property type="entry name" value="SERINE PROTEASE INHIBITOR, SERPIN"/>
    <property type="match status" value="1"/>
</dbReference>
<dbReference type="EMBL" id="PKPP01017396">
    <property type="protein sequence ID" value="PWA36996.1"/>
    <property type="molecule type" value="Genomic_DNA"/>
</dbReference>
<comment type="similarity">
    <text evidence="1 2">Belongs to the serpin family.</text>
</comment>
<dbReference type="Gene3D" id="2.30.39.10">
    <property type="entry name" value="Alpha-1-antitrypsin, domain 1"/>
    <property type="match status" value="1"/>
</dbReference>
<dbReference type="InterPro" id="IPR000215">
    <property type="entry name" value="Serpin_fam"/>
</dbReference>
<dbReference type="Proteomes" id="UP000245207">
    <property type="component" value="Unassembled WGS sequence"/>
</dbReference>
<keyword evidence="5" id="KW-1185">Reference proteome</keyword>
<feature type="domain" description="Serpin" evidence="3">
    <location>
        <begin position="1"/>
        <end position="335"/>
    </location>
</feature>
<dbReference type="GO" id="GO:0004867">
    <property type="term" value="F:serine-type endopeptidase inhibitor activity"/>
    <property type="evidence" value="ECO:0007669"/>
    <property type="project" value="InterPro"/>
</dbReference>
<dbReference type="STRING" id="35608.A0A2U1KJP7"/>
<dbReference type="CDD" id="cd02043">
    <property type="entry name" value="serpinP_plants"/>
    <property type="match status" value="1"/>
</dbReference>
<evidence type="ECO:0000313" key="5">
    <source>
        <dbReference type="Proteomes" id="UP000245207"/>
    </source>
</evidence>